<feature type="domain" description="Response regulatory" evidence="5">
    <location>
        <begin position="12"/>
        <end position="127"/>
    </location>
</feature>
<protein>
    <submittedName>
        <fullName evidence="6">Response regulator transcription factor</fullName>
    </submittedName>
</protein>
<gene>
    <name evidence="6" type="ORF">AB5J51_02550</name>
</gene>
<dbReference type="GO" id="GO:0000160">
    <property type="term" value="P:phosphorelay signal transduction system"/>
    <property type="evidence" value="ECO:0007669"/>
    <property type="project" value="InterPro"/>
</dbReference>
<dbReference type="InterPro" id="IPR039420">
    <property type="entry name" value="WalR-like"/>
</dbReference>
<keyword evidence="2" id="KW-0238">DNA-binding</keyword>
<dbReference type="Gene3D" id="3.40.50.2300">
    <property type="match status" value="1"/>
</dbReference>
<dbReference type="InterPro" id="IPR011006">
    <property type="entry name" value="CheY-like_superfamily"/>
</dbReference>
<evidence type="ECO:0000256" key="4">
    <source>
        <dbReference type="PROSITE-ProRule" id="PRU00169"/>
    </source>
</evidence>
<dbReference type="PROSITE" id="PS50110">
    <property type="entry name" value="RESPONSE_REGULATORY"/>
    <property type="match status" value="1"/>
</dbReference>
<dbReference type="RefSeq" id="WP_369776640.1">
    <property type="nucleotide sequence ID" value="NZ_CP165727.1"/>
</dbReference>
<keyword evidence="1" id="KW-0805">Transcription regulation</keyword>
<keyword evidence="3" id="KW-0804">Transcription</keyword>
<dbReference type="EMBL" id="CP165727">
    <property type="protein sequence ID" value="XDV61894.1"/>
    <property type="molecule type" value="Genomic_DNA"/>
</dbReference>
<evidence type="ECO:0000256" key="1">
    <source>
        <dbReference type="ARBA" id="ARBA00023015"/>
    </source>
</evidence>
<dbReference type="Pfam" id="PF00072">
    <property type="entry name" value="Response_reg"/>
    <property type="match status" value="1"/>
</dbReference>
<evidence type="ECO:0000313" key="6">
    <source>
        <dbReference type="EMBL" id="XDV61894.1"/>
    </source>
</evidence>
<evidence type="ECO:0000259" key="5">
    <source>
        <dbReference type="PROSITE" id="PS50110"/>
    </source>
</evidence>
<dbReference type="PANTHER" id="PTHR43214:SF24">
    <property type="entry name" value="TRANSCRIPTIONAL REGULATORY PROTEIN NARL-RELATED"/>
    <property type="match status" value="1"/>
</dbReference>
<evidence type="ECO:0000256" key="3">
    <source>
        <dbReference type="ARBA" id="ARBA00023163"/>
    </source>
</evidence>
<feature type="modified residue" description="4-aspartylphosphate" evidence="4">
    <location>
        <position position="63"/>
    </location>
</feature>
<dbReference type="GO" id="GO:0003677">
    <property type="term" value="F:DNA binding"/>
    <property type="evidence" value="ECO:0007669"/>
    <property type="project" value="UniProtKB-KW"/>
</dbReference>
<evidence type="ECO:0000256" key="2">
    <source>
        <dbReference type="ARBA" id="ARBA00023125"/>
    </source>
</evidence>
<dbReference type="SMART" id="SM00448">
    <property type="entry name" value="REC"/>
    <property type="match status" value="1"/>
</dbReference>
<organism evidence="6">
    <name type="scientific">Streptomyces sp. R33</name>
    <dbReference type="NCBI Taxonomy" id="3238629"/>
    <lineage>
        <taxon>Bacteria</taxon>
        <taxon>Bacillati</taxon>
        <taxon>Actinomycetota</taxon>
        <taxon>Actinomycetes</taxon>
        <taxon>Kitasatosporales</taxon>
        <taxon>Streptomycetaceae</taxon>
        <taxon>Streptomyces</taxon>
    </lineage>
</organism>
<dbReference type="InterPro" id="IPR058245">
    <property type="entry name" value="NreC/VraR/RcsB-like_REC"/>
</dbReference>
<proteinExistence type="predicted"/>
<sequence>MTPPAAPSGPLRVLLCDDNDMLRAALAEVVGSQPDLALAGSAANADEAIRLATAQRPHVVVLDVRFPGGGPYTAEQILRAVPGVRILAFSAYGDQGPRTEMAVVGVAGYLVKGITNARLLAEVRALGAEALKETPSVAEGGADA</sequence>
<dbReference type="SUPFAM" id="SSF52172">
    <property type="entry name" value="CheY-like"/>
    <property type="match status" value="1"/>
</dbReference>
<dbReference type="CDD" id="cd17535">
    <property type="entry name" value="REC_NarL-like"/>
    <property type="match status" value="1"/>
</dbReference>
<dbReference type="PANTHER" id="PTHR43214">
    <property type="entry name" value="TWO-COMPONENT RESPONSE REGULATOR"/>
    <property type="match status" value="1"/>
</dbReference>
<dbReference type="AlphaFoldDB" id="A0AB39XVK1"/>
<dbReference type="InterPro" id="IPR001789">
    <property type="entry name" value="Sig_transdc_resp-reg_receiver"/>
</dbReference>
<accession>A0AB39XVK1</accession>
<keyword evidence="4" id="KW-0597">Phosphoprotein</keyword>
<name>A0AB39XVK1_9ACTN</name>
<reference evidence="6" key="1">
    <citation type="submission" date="2024-08" db="EMBL/GenBank/DDBJ databases">
        <authorList>
            <person name="Yu S.T."/>
        </authorList>
    </citation>
    <scope>NUCLEOTIDE SEQUENCE</scope>
    <source>
        <strain evidence="6">R33</strain>
    </source>
</reference>